<reference evidence="2" key="1">
    <citation type="journal article" date="2018" name="Genome Biol. Evol.">
        <title>Genomics and development of Lentinus tigrinus, a white-rot wood-decaying mushroom with dimorphic fruiting bodies.</title>
        <authorList>
            <person name="Wu B."/>
            <person name="Xu Z."/>
            <person name="Knudson A."/>
            <person name="Carlson A."/>
            <person name="Chen N."/>
            <person name="Kovaka S."/>
            <person name="LaButti K."/>
            <person name="Lipzen A."/>
            <person name="Pennachio C."/>
            <person name="Riley R."/>
            <person name="Schakwitz W."/>
            <person name="Umezawa K."/>
            <person name="Ohm R.A."/>
            <person name="Grigoriev I.V."/>
            <person name="Nagy L.G."/>
            <person name="Gibbons J."/>
            <person name="Hibbett D."/>
        </authorList>
    </citation>
    <scope>NUCLEOTIDE SEQUENCE [LARGE SCALE GENOMIC DNA]</scope>
    <source>
        <strain evidence="2">ALCF2SS1-6</strain>
    </source>
</reference>
<proteinExistence type="predicted"/>
<feature type="compositionally biased region" description="Basic and acidic residues" evidence="1">
    <location>
        <begin position="40"/>
        <end position="53"/>
    </location>
</feature>
<gene>
    <name evidence="2" type="ORF">L227DRAFT_573293</name>
</gene>
<name>A0A5C2SMQ8_9APHY</name>
<evidence type="ECO:0000256" key="1">
    <source>
        <dbReference type="SAM" id="MobiDB-lite"/>
    </source>
</evidence>
<dbReference type="Proteomes" id="UP000313359">
    <property type="component" value="Unassembled WGS sequence"/>
</dbReference>
<feature type="region of interest" description="Disordered" evidence="1">
    <location>
        <begin position="20"/>
        <end position="53"/>
    </location>
</feature>
<dbReference type="EMBL" id="ML122258">
    <property type="protein sequence ID" value="RPD62766.1"/>
    <property type="molecule type" value="Genomic_DNA"/>
</dbReference>
<keyword evidence="3" id="KW-1185">Reference proteome</keyword>
<organism evidence="2 3">
    <name type="scientific">Lentinus tigrinus ALCF2SS1-6</name>
    <dbReference type="NCBI Taxonomy" id="1328759"/>
    <lineage>
        <taxon>Eukaryota</taxon>
        <taxon>Fungi</taxon>
        <taxon>Dikarya</taxon>
        <taxon>Basidiomycota</taxon>
        <taxon>Agaricomycotina</taxon>
        <taxon>Agaricomycetes</taxon>
        <taxon>Polyporales</taxon>
        <taxon>Polyporaceae</taxon>
        <taxon>Lentinus</taxon>
    </lineage>
</organism>
<dbReference type="AlphaFoldDB" id="A0A5C2SMQ8"/>
<evidence type="ECO:0000313" key="3">
    <source>
        <dbReference type="Proteomes" id="UP000313359"/>
    </source>
</evidence>
<accession>A0A5C2SMQ8</accession>
<protein>
    <submittedName>
        <fullName evidence="2">Uncharacterized protein</fullName>
    </submittedName>
</protein>
<sequence length="53" mass="5909">MSDLATIPVSHLLLLIRCPPAPPPYEPLPRRSRSPTKQGTDAHEPLESICRHI</sequence>
<evidence type="ECO:0000313" key="2">
    <source>
        <dbReference type="EMBL" id="RPD62766.1"/>
    </source>
</evidence>